<dbReference type="NCBIfam" id="TIGR01322">
    <property type="entry name" value="scrB_fam"/>
    <property type="match status" value="1"/>
</dbReference>
<dbReference type="InterPro" id="IPR013189">
    <property type="entry name" value="Glyco_hydro_32_C"/>
</dbReference>
<dbReference type="InterPro" id="IPR006232">
    <property type="entry name" value="Suc6P_hydrolase"/>
</dbReference>
<dbReference type="GO" id="GO:0005985">
    <property type="term" value="P:sucrose metabolic process"/>
    <property type="evidence" value="ECO:0007669"/>
    <property type="project" value="UniProtKB-UniPathway"/>
</dbReference>
<evidence type="ECO:0000259" key="10">
    <source>
        <dbReference type="Pfam" id="PF00251"/>
    </source>
</evidence>
<dbReference type="SUPFAM" id="SSF49899">
    <property type="entry name" value="Concanavalin A-like lectins/glucanases"/>
    <property type="match status" value="1"/>
</dbReference>
<evidence type="ECO:0000256" key="4">
    <source>
        <dbReference type="ARBA" id="ARBA00019623"/>
    </source>
</evidence>
<keyword evidence="9" id="KW-0119">Carbohydrate metabolism</keyword>
<evidence type="ECO:0000256" key="2">
    <source>
        <dbReference type="ARBA" id="ARBA00009902"/>
    </source>
</evidence>
<name>D3T536_THEIA</name>
<dbReference type="Gene3D" id="2.60.120.560">
    <property type="entry name" value="Exo-inulinase, domain 1"/>
    <property type="match status" value="1"/>
</dbReference>
<dbReference type="UniPathway" id="UPA00238"/>
<dbReference type="eggNOG" id="COG1621">
    <property type="taxonomic scope" value="Bacteria"/>
</dbReference>
<comment type="pathway">
    <text evidence="1 9">Glycan biosynthesis; sucrose metabolism.</text>
</comment>
<comment type="function">
    <text evidence="9">Enables the bacterium to metabolize sucrose as a sole carbon source.</text>
</comment>
<proteinExistence type="inferred from homology"/>
<comment type="subcellular location">
    <subcellularLocation>
        <location evidence="9">Cytoplasm</location>
    </subcellularLocation>
</comment>
<dbReference type="GO" id="GO:0004564">
    <property type="term" value="F:beta-fructofuranosidase activity"/>
    <property type="evidence" value="ECO:0007669"/>
    <property type="project" value="UniProtKB-EC"/>
</dbReference>
<dbReference type="OrthoDB" id="9759709at2"/>
<dbReference type="PANTHER" id="PTHR43101:SF1">
    <property type="entry name" value="BETA-FRUCTOSIDASE"/>
    <property type="match status" value="1"/>
</dbReference>
<dbReference type="EC" id="3.2.1.26" evidence="3 8"/>
<feature type="domain" description="Glycosyl hydrolase family 32 N-terminal" evidence="10">
    <location>
        <begin position="33"/>
        <end position="331"/>
    </location>
</feature>
<reference evidence="12" key="1">
    <citation type="submission" date="2010-02" db="EMBL/GenBank/DDBJ databases">
        <title>Complete sequence of Thermoanaerobacter italicus Ab9.</title>
        <authorList>
            <consortium name="US DOE Joint Genome Institute"/>
            <person name="Lucas S."/>
            <person name="Copeland A."/>
            <person name="Lapidus A."/>
            <person name="Cheng J.-F."/>
            <person name="Bruce D."/>
            <person name="Goodwin L."/>
            <person name="Pitluck S."/>
            <person name="Chertkov O."/>
            <person name="Detter J.C."/>
            <person name="Han C."/>
            <person name="Tapia R."/>
            <person name="Land M."/>
            <person name="Hauser L."/>
            <person name="Kyrpides N."/>
            <person name="Mikhailova N."/>
            <person name="Hemme C.L."/>
            <person name="Woyke T."/>
        </authorList>
    </citation>
    <scope>NUCLEOTIDE SEQUENCE [LARGE SCALE GENOMIC DNA]</scope>
    <source>
        <strain evidence="12">Ab9</strain>
    </source>
</reference>
<keyword evidence="5 8" id="KW-0378">Hydrolase</keyword>
<dbReference type="CAZy" id="GH32">
    <property type="family name" value="Glycoside Hydrolase Family 32"/>
</dbReference>
<keyword evidence="13" id="KW-1185">Reference proteome</keyword>
<evidence type="ECO:0000256" key="3">
    <source>
        <dbReference type="ARBA" id="ARBA00012758"/>
    </source>
</evidence>
<dbReference type="InterPro" id="IPR051214">
    <property type="entry name" value="GH32_Enzymes"/>
</dbReference>
<dbReference type="AlphaFoldDB" id="D3T536"/>
<evidence type="ECO:0000256" key="5">
    <source>
        <dbReference type="ARBA" id="ARBA00022801"/>
    </source>
</evidence>
<keyword evidence="9" id="KW-0963">Cytoplasm</keyword>
<dbReference type="EMBL" id="CP001936">
    <property type="protein sequence ID" value="ADD03329.1"/>
    <property type="molecule type" value="Genomic_DNA"/>
</dbReference>
<protein>
    <recommendedName>
        <fullName evidence="4 8">Sucrose-6-phosphate hydrolase</fullName>
        <ecNumber evidence="3 8">3.2.1.26</ecNumber>
    </recommendedName>
    <alternativeName>
        <fullName evidence="7 9">Invertase</fullName>
    </alternativeName>
</protein>
<dbReference type="CDD" id="cd08996">
    <property type="entry name" value="GH32_FFase"/>
    <property type="match status" value="1"/>
</dbReference>
<evidence type="ECO:0000313" key="12">
    <source>
        <dbReference type="EMBL" id="ADD03329.1"/>
    </source>
</evidence>
<dbReference type="SMART" id="SM00640">
    <property type="entry name" value="Glyco_32"/>
    <property type="match status" value="1"/>
</dbReference>
<dbReference type="Proteomes" id="UP000001552">
    <property type="component" value="Chromosome"/>
</dbReference>
<evidence type="ECO:0000313" key="13">
    <source>
        <dbReference type="Proteomes" id="UP000001552"/>
    </source>
</evidence>
<dbReference type="HOGENOM" id="CLU_001528_7_0_9"/>
<dbReference type="InterPro" id="IPR023296">
    <property type="entry name" value="Glyco_hydro_beta-prop_sf"/>
</dbReference>
<dbReference type="Gene3D" id="2.115.10.20">
    <property type="entry name" value="Glycosyl hydrolase domain, family 43"/>
    <property type="match status" value="1"/>
</dbReference>
<dbReference type="PANTHER" id="PTHR43101">
    <property type="entry name" value="BETA-FRUCTOSIDASE"/>
    <property type="match status" value="1"/>
</dbReference>
<feature type="domain" description="Glycosyl hydrolase family 32 C-terminal" evidence="11">
    <location>
        <begin position="360"/>
        <end position="487"/>
    </location>
</feature>
<dbReference type="Pfam" id="PF00251">
    <property type="entry name" value="Glyco_hydro_32N"/>
    <property type="match status" value="1"/>
</dbReference>
<dbReference type="GO" id="GO:0005737">
    <property type="term" value="C:cytoplasm"/>
    <property type="evidence" value="ECO:0007669"/>
    <property type="project" value="UniProtKB-SubCell"/>
</dbReference>
<dbReference type="SUPFAM" id="SSF75005">
    <property type="entry name" value="Arabinanase/levansucrase/invertase"/>
    <property type="match status" value="1"/>
</dbReference>
<evidence type="ECO:0000259" key="11">
    <source>
        <dbReference type="Pfam" id="PF08244"/>
    </source>
</evidence>
<dbReference type="InterPro" id="IPR013148">
    <property type="entry name" value="Glyco_hydro_32_N"/>
</dbReference>
<gene>
    <name evidence="12" type="ordered locus">Thit_2104</name>
</gene>
<evidence type="ECO:0000256" key="7">
    <source>
        <dbReference type="ARBA" id="ARBA00033367"/>
    </source>
</evidence>
<sequence>MSKNHELMLEKANESIEKVKDIVKYSKYRQRYHFMAPAYWMNDPVGLIQYKGKYHLFYQHYPYAPHWGSMHWGHAVSSDLVHWEHLPIALAPSEEYDYHERGGCFSGSAIEDNGVLYLFYTATTNYGSGFIQTQCLATSTDGIHFNKYKGNPIINEPPVSGSSDFRDPKVWKYEDAWYMVIGSSRDKRGKALLYKSFNLYEWNYVGVLAESRGELGTMWECPDFFHLGQKGVLMFSPMNLGDRKAVYLVGDMDYKTGKLFWSSIGEVDWGFDCYAVQSFLDNKGRRIIIGWANSWDWMPWWRGFGPPASENWSGSLTLPRTVELCPDGKLKFAPIEELVSLRYDYNTMSDIIIKENKRLPVRAGDGISYEIIADFDLTKSTASSFGFALRCSETEETLLECDISSGELVFDRTHSDNWSEGIRRCPLESASKDSIRLHIFVDTCSVEVFTDDGRTVMSCNIYPSEKSTGIYIYSRNGSVKLSNLETWGLSSIW</sequence>
<accession>D3T536</accession>
<dbReference type="KEGG" id="tit:Thit_2104"/>
<organism evidence="12 13">
    <name type="scientific">Thermoanaerobacter italicus (strain DSM 9252 / Ab9)</name>
    <dbReference type="NCBI Taxonomy" id="580331"/>
    <lineage>
        <taxon>Bacteria</taxon>
        <taxon>Bacillati</taxon>
        <taxon>Bacillota</taxon>
        <taxon>Clostridia</taxon>
        <taxon>Thermoanaerobacterales</taxon>
        <taxon>Thermoanaerobacteraceae</taxon>
        <taxon>Thermoanaerobacter</taxon>
    </lineage>
</organism>
<dbReference type="InterPro" id="IPR001362">
    <property type="entry name" value="Glyco_hydro_32"/>
</dbReference>
<dbReference type="InterPro" id="IPR013320">
    <property type="entry name" value="ConA-like_dom_sf"/>
</dbReference>
<keyword evidence="6 8" id="KW-0326">Glycosidase</keyword>
<dbReference type="Pfam" id="PF08244">
    <property type="entry name" value="Glyco_hydro_32C"/>
    <property type="match status" value="1"/>
</dbReference>
<evidence type="ECO:0000256" key="9">
    <source>
        <dbReference type="RuleBase" id="RU365015"/>
    </source>
</evidence>
<evidence type="ECO:0000256" key="6">
    <source>
        <dbReference type="ARBA" id="ARBA00023295"/>
    </source>
</evidence>
<evidence type="ECO:0000256" key="8">
    <source>
        <dbReference type="RuleBase" id="RU362110"/>
    </source>
</evidence>
<comment type="catalytic activity">
    <reaction evidence="8">
        <text>Hydrolysis of terminal non-reducing beta-D-fructofuranoside residues in beta-D-fructofuranosides.</text>
        <dbReference type="EC" id="3.2.1.26"/>
    </reaction>
</comment>
<evidence type="ECO:0000256" key="1">
    <source>
        <dbReference type="ARBA" id="ARBA00004914"/>
    </source>
</evidence>
<comment type="similarity">
    <text evidence="2 8">Belongs to the glycosyl hydrolase 32 family.</text>
</comment>